<dbReference type="SUPFAM" id="SSF53807">
    <property type="entry name" value="Helical backbone' metal receptor"/>
    <property type="match status" value="1"/>
</dbReference>
<dbReference type="Proteomes" id="UP001589862">
    <property type="component" value="Unassembled WGS sequence"/>
</dbReference>
<keyword evidence="2" id="KW-0732">Signal</keyword>
<dbReference type="RefSeq" id="WP_377460571.1">
    <property type="nucleotide sequence ID" value="NZ_JBHLUB010000032.1"/>
</dbReference>
<evidence type="ECO:0000313" key="4">
    <source>
        <dbReference type="EMBL" id="MFC0582978.1"/>
    </source>
</evidence>
<dbReference type="PROSITE" id="PS50983">
    <property type="entry name" value="FE_B12_PBP"/>
    <property type="match status" value="1"/>
</dbReference>
<accession>A0ABV6PDP0</accession>
<evidence type="ECO:0000313" key="5">
    <source>
        <dbReference type="Proteomes" id="UP001589862"/>
    </source>
</evidence>
<comment type="caution">
    <text evidence="4">The sequence shown here is derived from an EMBL/GenBank/DDBJ whole genome shotgun (WGS) entry which is preliminary data.</text>
</comment>
<dbReference type="InterPro" id="IPR050902">
    <property type="entry name" value="ABC_Transporter_SBP"/>
</dbReference>
<feature type="domain" description="Fe/B12 periplasmic-binding" evidence="3">
    <location>
        <begin position="67"/>
        <end position="339"/>
    </location>
</feature>
<dbReference type="EMBL" id="JBHLUB010000032">
    <property type="protein sequence ID" value="MFC0582978.1"/>
    <property type="molecule type" value="Genomic_DNA"/>
</dbReference>
<dbReference type="InterPro" id="IPR002491">
    <property type="entry name" value="ABC_transptr_periplasmic_BD"/>
</dbReference>
<comment type="similarity">
    <text evidence="1">Belongs to the bacterial solute-binding protein 8 family.</text>
</comment>
<dbReference type="PANTHER" id="PTHR30535:SF7">
    <property type="entry name" value="IRON(III) DICITRATE-BINDING PROTEIN"/>
    <property type="match status" value="1"/>
</dbReference>
<name>A0ABV6PDP0_9MICC</name>
<dbReference type="Pfam" id="PF01497">
    <property type="entry name" value="Peripla_BP_2"/>
    <property type="match status" value="1"/>
</dbReference>
<feature type="signal peptide" evidence="2">
    <location>
        <begin position="1"/>
        <end position="35"/>
    </location>
</feature>
<protein>
    <submittedName>
        <fullName evidence="4">ABC transporter substrate-binding protein</fullName>
    </submittedName>
</protein>
<proteinExistence type="inferred from homology"/>
<organism evidence="4 5">
    <name type="scientific">Micrococcoides hystricis</name>
    <dbReference type="NCBI Taxonomy" id="1572761"/>
    <lineage>
        <taxon>Bacteria</taxon>
        <taxon>Bacillati</taxon>
        <taxon>Actinomycetota</taxon>
        <taxon>Actinomycetes</taxon>
        <taxon>Micrococcales</taxon>
        <taxon>Micrococcaceae</taxon>
        <taxon>Micrococcoides</taxon>
    </lineage>
</organism>
<sequence>MTSVHLSPLKYSAWGKPLALLLAAGLGLTTLTACASQDDEKAVAKADEKLSVENCGTTITLDKQPAKVFTVGTAAVELLDAAGATDKIVGRSGEFGAPLSEDVKNPPAEDLIVDPADPTTENILTAAPDVVFGYGLFNANTEELDKAGIASLTVNGECGHDAETTSDEVDLYTVTDDIRRLGKLFKTESTANEQADALEERIKKNHHDKVGHGSAAWVYYFSSSDPLSAYGGKGISPAILRSAGMENAYADEKDAYLTVSTESLLQKQPEWIVLSYGLYGETKDEALKQFLAEPGIKALDAVKKERIILLPGSASSPAPSAVAGLEELVKQSHELAHDH</sequence>
<evidence type="ECO:0000259" key="3">
    <source>
        <dbReference type="PROSITE" id="PS50983"/>
    </source>
</evidence>
<dbReference type="Gene3D" id="3.40.50.1980">
    <property type="entry name" value="Nitrogenase molybdenum iron protein domain"/>
    <property type="match status" value="2"/>
</dbReference>
<reference evidence="4 5" key="1">
    <citation type="submission" date="2024-09" db="EMBL/GenBank/DDBJ databases">
        <authorList>
            <person name="Sun Q."/>
            <person name="Mori K."/>
        </authorList>
    </citation>
    <scope>NUCLEOTIDE SEQUENCE [LARGE SCALE GENOMIC DNA]</scope>
    <source>
        <strain evidence="4 5">NCAIM B.02604</strain>
    </source>
</reference>
<feature type="chain" id="PRO_5046633797" evidence="2">
    <location>
        <begin position="36"/>
        <end position="339"/>
    </location>
</feature>
<keyword evidence="5" id="KW-1185">Reference proteome</keyword>
<evidence type="ECO:0000256" key="2">
    <source>
        <dbReference type="SAM" id="SignalP"/>
    </source>
</evidence>
<evidence type="ECO:0000256" key="1">
    <source>
        <dbReference type="ARBA" id="ARBA00008814"/>
    </source>
</evidence>
<gene>
    <name evidence="4" type="ORF">ACFFFR_11425</name>
</gene>
<dbReference type="PANTHER" id="PTHR30535">
    <property type="entry name" value="VITAMIN B12-BINDING PROTEIN"/>
    <property type="match status" value="1"/>
</dbReference>